<accession>A0A3R9KCA8</accession>
<organism evidence="1 2">
    <name type="scientific">Streptococcus mitis</name>
    <dbReference type="NCBI Taxonomy" id="28037"/>
    <lineage>
        <taxon>Bacteria</taxon>
        <taxon>Bacillati</taxon>
        <taxon>Bacillota</taxon>
        <taxon>Bacilli</taxon>
        <taxon>Lactobacillales</taxon>
        <taxon>Streptococcaceae</taxon>
        <taxon>Streptococcus</taxon>
        <taxon>Streptococcus mitis group</taxon>
    </lineage>
</organism>
<dbReference type="AlphaFoldDB" id="A0A3R9KCA8"/>
<dbReference type="EMBL" id="RJOA01000002">
    <property type="protein sequence ID" value="RSI99863.1"/>
    <property type="molecule type" value="Genomic_DNA"/>
</dbReference>
<dbReference type="RefSeq" id="WP_125410934.1">
    <property type="nucleotide sequence ID" value="NZ_RJOA01000002.1"/>
</dbReference>
<gene>
    <name evidence="1" type="ORF">D8843_01680</name>
</gene>
<comment type="caution">
    <text evidence="1">The sequence shown here is derived from an EMBL/GenBank/DDBJ whole genome shotgun (WGS) entry which is preliminary data.</text>
</comment>
<dbReference type="Proteomes" id="UP000280535">
    <property type="component" value="Unassembled WGS sequence"/>
</dbReference>
<sequence>MSDRLPIAEERESMRAVLDYLKDNGTLTLPKNVSVIKNGNLIVNDIINVAAFDCNIYMRVDIMWEDAGYSNYRELGLYGLYGSSYYRMTYIDGILTIKSVSGDNVEIVIR</sequence>
<evidence type="ECO:0000313" key="1">
    <source>
        <dbReference type="EMBL" id="RSI99863.1"/>
    </source>
</evidence>
<name>A0A3R9KCA8_STRMT</name>
<protein>
    <submittedName>
        <fullName evidence="1">Uncharacterized protein</fullName>
    </submittedName>
</protein>
<reference evidence="1 2" key="1">
    <citation type="submission" date="2018-11" db="EMBL/GenBank/DDBJ databases">
        <title>Species Designations Belie Phenotypic and Genotypic Heterogeneity in Oral Streptococci.</title>
        <authorList>
            <person name="Velsko I."/>
        </authorList>
    </citation>
    <scope>NUCLEOTIDE SEQUENCE [LARGE SCALE GENOMIC DNA]</scope>
    <source>
        <strain evidence="1 2">BCC49</strain>
    </source>
</reference>
<proteinExistence type="predicted"/>
<evidence type="ECO:0000313" key="2">
    <source>
        <dbReference type="Proteomes" id="UP000280535"/>
    </source>
</evidence>